<feature type="signal peptide" evidence="4">
    <location>
        <begin position="1"/>
        <end position="24"/>
    </location>
</feature>
<reference evidence="9 10" key="2">
    <citation type="submission" date="2019-03" db="EMBL/GenBank/DDBJ databases">
        <title>Draft Genome Sequences of Six Type Strains of the Genus Massilia.</title>
        <authorList>
            <person name="Miess H."/>
            <person name="Frediansyhah A."/>
            <person name="Gross H."/>
        </authorList>
    </citation>
    <scope>NUCLEOTIDE SEQUENCE [LARGE SCALE GENOMIC DNA]</scope>
    <source>
        <strain evidence="9 10">DSM 17505</strain>
    </source>
</reference>
<evidence type="ECO:0000313" key="10">
    <source>
        <dbReference type="Proteomes" id="UP000294359"/>
    </source>
</evidence>
<dbReference type="Pfam" id="PF02518">
    <property type="entry name" value="HATPase_c"/>
    <property type="match status" value="1"/>
</dbReference>
<evidence type="ECO:0000259" key="5">
    <source>
        <dbReference type="Pfam" id="PF02518"/>
    </source>
</evidence>
<reference evidence="8" key="3">
    <citation type="submission" date="2022-12" db="EMBL/GenBank/DDBJ databases">
        <authorList>
            <person name="Sun Q."/>
            <person name="Kim S."/>
        </authorList>
    </citation>
    <scope>NUCLEOTIDE SEQUENCE</scope>
    <source>
        <strain evidence="8">KCTC 12344</strain>
    </source>
</reference>
<evidence type="ECO:0000259" key="6">
    <source>
        <dbReference type="Pfam" id="PF07495"/>
    </source>
</evidence>
<keyword evidence="1" id="KW-0808">Transferase</keyword>
<dbReference type="Gene3D" id="1.20.5.1930">
    <property type="match status" value="1"/>
</dbReference>
<dbReference type="EMBL" id="BMWW01000004">
    <property type="protein sequence ID" value="GGY92643.1"/>
    <property type="molecule type" value="Genomic_DNA"/>
</dbReference>
<evidence type="ECO:0000313" key="9">
    <source>
        <dbReference type="EMBL" id="QBQ37725.1"/>
    </source>
</evidence>
<sequence length="1025" mass="110920">MSLRNACRFLILCVPFMSAGLLRAAPVAEPAVQPRTVIPLVHSRWLVKDGAPPNIYAIAQTPDGWLWLASSIGLFRFDGVTFSRYRPPAGVDLPGAIQRIGTLSNGTLWIAPRFGKLYFLRGKTLQAFTEREGLPGGVIMDVARDKQGHTWIATGTGLHRLNGDGRTWSEAGRQLGLPRGGLVSLLADRSGTLWLLAPGGIFALEPGAPQARRVSDQQGWGSLQQAPDGTVWASDMMTRRIRRITPQLGDVRAERLLSNVELMRFTFDRRGNIWLPEYGGIGRLQADAGTPKLETFTHQHGLSGQHGNAAFEDREGNVWAATTGGLDQFRVPRATEVALPPYYSEGRPLATGAHGDFWVDHLYFTKGGSLPRPFAPPAKENSLITSLHHDPHGVLWAGARDGLWRIEGAIRTRIGVPAPLKKIPFLSIFALAMDEQDGLWVSFGRAGLWRWHAGAWAEYGGVAGLAGLGFTTFVASSNSQVWFGAVANTLAILRDGKLERYGPGDGVNIGSVLQIVPHGRGAYLGGESGLAYFDGARVHRIHGDDGEQFPGATGIVLTPAGDLWVHTARGLFAIGGSELARMGADRGYRPRYRHFDENDGLKGSAPPLLPLPSLVRTSTGELIASTGSGVFRFDPARLATNHMAPPVHVTGIAADGKRFAPTSGVRLPAAPDSVRIDYTALSLALPQRVRFRYILEGVDHVWQDAGTRRTAFYTQLPPGKYAFHVVAANEDGVWNETGARIGFEVPPTVFQTVWFKLLCGFLAALAAWAAHRLRLRIALRRQTLAIEARVAERERIARDLHDTLLQSVQALILAFKRVANRTPEDAATRPMMDKALAMANTVLVEGRDKVGGLRGEVAGDLATALRELGEQLAEQYPPRFTLVTSGAARRLRPAVYHELLAIGREALRNAFVHADATAIGVQLSYGTRQFVLAVRDDGCGIDAAYREGRAGHWGIRGMAERAQQTGATLDLQSEPGKGCAWHILLPAHLAYVHDGAASRHAPAGQSDVPLAATDAQAPLPADPAV</sequence>
<feature type="chain" id="PRO_5044606904" evidence="4">
    <location>
        <begin position="25"/>
        <end position="1025"/>
    </location>
</feature>
<feature type="domain" description="Signal transduction histidine kinase subgroup 3 dimerisation and phosphoacceptor" evidence="7">
    <location>
        <begin position="792"/>
        <end position="855"/>
    </location>
</feature>
<organism evidence="8 11">
    <name type="scientific">Pseudoduganella plicata</name>
    <dbReference type="NCBI Taxonomy" id="321984"/>
    <lineage>
        <taxon>Bacteria</taxon>
        <taxon>Pseudomonadati</taxon>
        <taxon>Pseudomonadota</taxon>
        <taxon>Betaproteobacteria</taxon>
        <taxon>Burkholderiales</taxon>
        <taxon>Oxalobacteraceae</taxon>
        <taxon>Telluria group</taxon>
        <taxon>Pseudoduganella</taxon>
    </lineage>
</organism>
<dbReference type="InterPro" id="IPR015943">
    <property type="entry name" value="WD40/YVTN_repeat-like_dom_sf"/>
</dbReference>
<dbReference type="SUPFAM" id="SSF55874">
    <property type="entry name" value="ATPase domain of HSP90 chaperone/DNA topoisomerase II/histidine kinase"/>
    <property type="match status" value="1"/>
</dbReference>
<reference evidence="8" key="1">
    <citation type="journal article" date="2014" name="Int. J. Syst. Evol. Microbiol.">
        <title>Complete genome sequence of Corynebacterium casei LMG S-19264T (=DSM 44701T), isolated from a smear-ripened cheese.</title>
        <authorList>
            <consortium name="US DOE Joint Genome Institute (JGI-PGF)"/>
            <person name="Walter F."/>
            <person name="Albersmeier A."/>
            <person name="Kalinowski J."/>
            <person name="Ruckert C."/>
        </authorList>
    </citation>
    <scope>NUCLEOTIDE SEQUENCE</scope>
    <source>
        <strain evidence="8">KCTC 12344</strain>
    </source>
</reference>
<gene>
    <name evidence="9" type="ORF">E1742_17275</name>
    <name evidence="8" type="ORF">GCM10007388_27530</name>
</gene>
<dbReference type="Pfam" id="PF07730">
    <property type="entry name" value="HisKA_3"/>
    <property type="match status" value="1"/>
</dbReference>
<keyword evidence="3" id="KW-0902">Two-component regulatory system</keyword>
<dbReference type="PANTHER" id="PTHR24421:SF62">
    <property type="entry name" value="SENSORY TRANSDUCTION HISTIDINE KINASE"/>
    <property type="match status" value="1"/>
</dbReference>
<feature type="domain" description="Histidine kinase/HSP90-like ATPase" evidence="5">
    <location>
        <begin position="902"/>
        <end position="987"/>
    </location>
</feature>
<name>A0A4P7BJ85_9BURK</name>
<dbReference type="GO" id="GO:0016020">
    <property type="term" value="C:membrane"/>
    <property type="evidence" value="ECO:0007669"/>
    <property type="project" value="InterPro"/>
</dbReference>
<dbReference type="InterPro" id="IPR013783">
    <property type="entry name" value="Ig-like_fold"/>
</dbReference>
<evidence type="ECO:0000256" key="4">
    <source>
        <dbReference type="SAM" id="SignalP"/>
    </source>
</evidence>
<dbReference type="OrthoDB" id="5384984at2"/>
<dbReference type="InterPro" id="IPR011123">
    <property type="entry name" value="Y_Y_Y"/>
</dbReference>
<evidence type="ECO:0000313" key="8">
    <source>
        <dbReference type="EMBL" id="GGY92643.1"/>
    </source>
</evidence>
<dbReference type="Proteomes" id="UP000294359">
    <property type="component" value="Chromosome"/>
</dbReference>
<evidence type="ECO:0000313" key="11">
    <source>
        <dbReference type="Proteomes" id="UP000619512"/>
    </source>
</evidence>
<feature type="domain" description="Two component regulator three Y" evidence="6">
    <location>
        <begin position="685"/>
        <end position="745"/>
    </location>
</feature>
<proteinExistence type="predicted"/>
<dbReference type="SUPFAM" id="SSF63829">
    <property type="entry name" value="Calcium-dependent phosphotriesterase"/>
    <property type="match status" value="3"/>
</dbReference>
<keyword evidence="10" id="KW-1185">Reference proteome</keyword>
<keyword evidence="4" id="KW-0732">Signal</keyword>
<dbReference type="Gene3D" id="3.30.565.10">
    <property type="entry name" value="Histidine kinase-like ATPase, C-terminal domain"/>
    <property type="match status" value="1"/>
</dbReference>
<dbReference type="InterPro" id="IPR036890">
    <property type="entry name" value="HATPase_C_sf"/>
</dbReference>
<evidence type="ECO:0000256" key="2">
    <source>
        <dbReference type="ARBA" id="ARBA00022777"/>
    </source>
</evidence>
<dbReference type="RefSeq" id="WP_134386207.1">
    <property type="nucleotide sequence ID" value="NZ_BMWW01000004.1"/>
</dbReference>
<dbReference type="Proteomes" id="UP000619512">
    <property type="component" value="Unassembled WGS sequence"/>
</dbReference>
<evidence type="ECO:0000259" key="7">
    <source>
        <dbReference type="Pfam" id="PF07730"/>
    </source>
</evidence>
<dbReference type="GO" id="GO:0000155">
    <property type="term" value="F:phosphorelay sensor kinase activity"/>
    <property type="evidence" value="ECO:0007669"/>
    <property type="project" value="InterPro"/>
</dbReference>
<dbReference type="InterPro" id="IPR003594">
    <property type="entry name" value="HATPase_dom"/>
</dbReference>
<evidence type="ECO:0000256" key="3">
    <source>
        <dbReference type="ARBA" id="ARBA00023012"/>
    </source>
</evidence>
<dbReference type="AlphaFoldDB" id="A0A4P7BJ85"/>
<accession>A0A4P7BJ85</accession>
<dbReference type="Gene3D" id="2.60.40.10">
    <property type="entry name" value="Immunoglobulins"/>
    <property type="match status" value="1"/>
</dbReference>
<dbReference type="GO" id="GO:0046983">
    <property type="term" value="F:protein dimerization activity"/>
    <property type="evidence" value="ECO:0007669"/>
    <property type="project" value="InterPro"/>
</dbReference>
<dbReference type="InterPro" id="IPR050482">
    <property type="entry name" value="Sensor_HK_TwoCompSys"/>
</dbReference>
<dbReference type="Gene3D" id="2.130.10.10">
    <property type="entry name" value="YVTN repeat-like/Quinoprotein amine dehydrogenase"/>
    <property type="match status" value="2"/>
</dbReference>
<evidence type="ECO:0000256" key="1">
    <source>
        <dbReference type="ARBA" id="ARBA00022679"/>
    </source>
</evidence>
<dbReference type="InterPro" id="IPR011712">
    <property type="entry name" value="Sig_transdc_His_kin_sub3_dim/P"/>
</dbReference>
<dbReference type="EMBL" id="CP038026">
    <property type="protein sequence ID" value="QBQ37725.1"/>
    <property type="molecule type" value="Genomic_DNA"/>
</dbReference>
<keyword evidence="2 8" id="KW-0418">Kinase</keyword>
<dbReference type="Pfam" id="PF07495">
    <property type="entry name" value="Y_Y_Y"/>
    <property type="match status" value="1"/>
</dbReference>
<dbReference type="PANTHER" id="PTHR24421">
    <property type="entry name" value="NITRATE/NITRITE SENSOR PROTEIN NARX-RELATED"/>
    <property type="match status" value="1"/>
</dbReference>
<protein>
    <submittedName>
        <fullName evidence="8">Histidine kinase</fullName>
    </submittedName>
</protein>
<dbReference type="CDD" id="cd16917">
    <property type="entry name" value="HATPase_UhpB-NarQ-NarX-like"/>
    <property type="match status" value="1"/>
</dbReference>